<keyword evidence="1" id="KW-0479">Metal-binding</keyword>
<reference evidence="3 4" key="1">
    <citation type="submission" date="2017-09" db="EMBL/GenBank/DDBJ databases">
        <authorList>
            <person name="Ehlers B."/>
            <person name="Leendertz F.H."/>
        </authorList>
    </citation>
    <scope>NUCLEOTIDE SEQUENCE [LARGE SCALE GENOMIC DNA]</scope>
    <source>
        <strain evidence="3 4">DSM 18289</strain>
    </source>
</reference>
<evidence type="ECO:0000313" key="4">
    <source>
        <dbReference type="Proteomes" id="UP000219439"/>
    </source>
</evidence>
<dbReference type="InterPro" id="IPR005123">
    <property type="entry name" value="Oxoglu/Fe-dep_dioxygenase_dom"/>
</dbReference>
<dbReference type="EMBL" id="OBEL01000001">
    <property type="protein sequence ID" value="SNZ06043.1"/>
    <property type="molecule type" value="Genomic_DNA"/>
</dbReference>
<sequence>MQLSSIINLDKHPIGEAEYRARCRQQIDDTGVLMLGEFLTPSAIEAVRHEGVRSEDHAYFCKQEHNVYLTPCDDSYPMDHPRNREVISTKGCIPDDVIDESSPLRELYMSDVFKGFLCEIFGENALYPYADNVSSINLHYAKKGQELGWHFDNSSFAITLMIQDTESGGAFEYVANVRDADKGEMNFAQVGRVLDGQEPVQILNAAPGTLSLFRGRNSIHRVAPNEGDRTRMLAVLAYNSEPGIALSENARKTFYGRLD</sequence>
<evidence type="ECO:0000313" key="3">
    <source>
        <dbReference type="EMBL" id="SNZ06043.1"/>
    </source>
</evidence>
<dbReference type="OrthoDB" id="9798229at2"/>
<dbReference type="InterPro" id="IPR056470">
    <property type="entry name" value="BesD/HalB-like"/>
</dbReference>
<dbReference type="SUPFAM" id="SSF51197">
    <property type="entry name" value="Clavaminate synthase-like"/>
    <property type="match status" value="1"/>
</dbReference>
<keyword evidence="1" id="KW-0560">Oxidoreductase</keyword>
<keyword evidence="1" id="KW-0408">Iron</keyword>
<accession>A0A285NAW1</accession>
<organism evidence="3 4">
    <name type="scientific">Cohaesibacter gelatinilyticus</name>
    <dbReference type="NCBI Taxonomy" id="372072"/>
    <lineage>
        <taxon>Bacteria</taxon>
        <taxon>Pseudomonadati</taxon>
        <taxon>Pseudomonadota</taxon>
        <taxon>Alphaproteobacteria</taxon>
        <taxon>Hyphomicrobiales</taxon>
        <taxon>Cohaesibacteraceae</taxon>
    </lineage>
</organism>
<dbReference type="Gene3D" id="2.60.120.620">
    <property type="entry name" value="q2cbj1_9rhob like domain"/>
    <property type="match status" value="1"/>
</dbReference>
<keyword evidence="4" id="KW-1185">Reference proteome</keyword>
<name>A0A285NAW1_9HYPH</name>
<gene>
    <name evidence="3" type="ORF">SAMN06265368_0276</name>
</gene>
<dbReference type="GO" id="GO:0016491">
    <property type="term" value="F:oxidoreductase activity"/>
    <property type="evidence" value="ECO:0007669"/>
    <property type="project" value="UniProtKB-KW"/>
</dbReference>
<dbReference type="Proteomes" id="UP000219439">
    <property type="component" value="Unassembled WGS sequence"/>
</dbReference>
<protein>
    <recommendedName>
        <fullName evidence="2">Fe2OG dioxygenase domain-containing protein</fullName>
    </recommendedName>
</protein>
<dbReference type="RefSeq" id="WP_097151617.1">
    <property type="nucleotide sequence ID" value="NZ_OBEL01000001.1"/>
</dbReference>
<comment type="similarity">
    <text evidence="1">Belongs to the iron/ascorbate-dependent oxidoreductase family.</text>
</comment>
<dbReference type="PROSITE" id="PS51471">
    <property type="entry name" value="FE2OG_OXY"/>
    <property type="match status" value="1"/>
</dbReference>
<feature type="domain" description="Fe2OG dioxygenase" evidence="2">
    <location>
        <begin position="132"/>
        <end position="240"/>
    </location>
</feature>
<dbReference type="AlphaFoldDB" id="A0A285NAW1"/>
<proteinExistence type="inferred from homology"/>
<dbReference type="Pfam" id="PF23169">
    <property type="entry name" value="HalD"/>
    <property type="match status" value="1"/>
</dbReference>
<evidence type="ECO:0000259" key="2">
    <source>
        <dbReference type="PROSITE" id="PS51471"/>
    </source>
</evidence>
<dbReference type="GO" id="GO:0046872">
    <property type="term" value="F:metal ion binding"/>
    <property type="evidence" value="ECO:0007669"/>
    <property type="project" value="UniProtKB-KW"/>
</dbReference>
<evidence type="ECO:0000256" key="1">
    <source>
        <dbReference type="RuleBase" id="RU003682"/>
    </source>
</evidence>